<dbReference type="Gene3D" id="2.130.10.10">
    <property type="entry name" value="YVTN repeat-like/Quinoprotein amine dehydrogenase"/>
    <property type="match status" value="1"/>
</dbReference>
<evidence type="ECO:0000313" key="4">
    <source>
        <dbReference type="EMBL" id="ORZ11045.1"/>
    </source>
</evidence>
<gene>
    <name evidence="4" type="ORF">BCR41DRAFT_357405</name>
</gene>
<sequence length="197" mass="21321">MNDGIPPQIPLLMNPSDSAATGSQTVISILHGDIYVFDIYFFFDARSNTSTILKKYDESHSDDITNVKFHPTNPARVMTGLLETFEGSVNPALGLTLDYGIDCQYEPDSGRLYLISGSNEADSLQLCQVLQGGHSEIVRSTCWDPKRGILFSGGEDAKLGLWTSTASTTTPSPLVASASSNKAHHCSLSRSARSNPY</sequence>
<organism evidence="4 5">
    <name type="scientific">Lobosporangium transversale</name>
    <dbReference type="NCBI Taxonomy" id="64571"/>
    <lineage>
        <taxon>Eukaryota</taxon>
        <taxon>Fungi</taxon>
        <taxon>Fungi incertae sedis</taxon>
        <taxon>Mucoromycota</taxon>
        <taxon>Mortierellomycotina</taxon>
        <taxon>Mortierellomycetes</taxon>
        <taxon>Mortierellales</taxon>
        <taxon>Mortierellaceae</taxon>
        <taxon>Lobosporangium</taxon>
    </lineage>
</organism>
<proteinExistence type="predicted"/>
<evidence type="ECO:0000256" key="3">
    <source>
        <dbReference type="PROSITE-ProRule" id="PRU00221"/>
    </source>
</evidence>
<dbReference type="PROSITE" id="PS50294">
    <property type="entry name" value="WD_REPEATS_REGION"/>
    <property type="match status" value="1"/>
</dbReference>
<keyword evidence="2" id="KW-0677">Repeat</keyword>
<dbReference type="SUPFAM" id="SSF50978">
    <property type="entry name" value="WD40 repeat-like"/>
    <property type="match status" value="1"/>
</dbReference>
<dbReference type="Pfam" id="PF00400">
    <property type="entry name" value="WD40"/>
    <property type="match status" value="1"/>
</dbReference>
<dbReference type="PANTHER" id="PTHR22889:SF0">
    <property type="entry name" value="WD REPEAT-CONTAINING PROTEIN 89"/>
    <property type="match status" value="1"/>
</dbReference>
<feature type="repeat" description="WD" evidence="3">
    <location>
        <begin position="131"/>
        <end position="172"/>
    </location>
</feature>
<keyword evidence="1 3" id="KW-0853">WD repeat</keyword>
<accession>A0A1Y2GHN7</accession>
<dbReference type="STRING" id="64571.A0A1Y2GHN7"/>
<dbReference type="EMBL" id="MCFF01000029">
    <property type="protein sequence ID" value="ORZ11045.1"/>
    <property type="molecule type" value="Genomic_DNA"/>
</dbReference>
<evidence type="ECO:0000313" key="5">
    <source>
        <dbReference type="Proteomes" id="UP000193648"/>
    </source>
</evidence>
<dbReference type="GeneID" id="33566741"/>
<keyword evidence="5" id="KW-1185">Reference proteome</keyword>
<dbReference type="PROSITE" id="PS50082">
    <property type="entry name" value="WD_REPEATS_2"/>
    <property type="match status" value="1"/>
</dbReference>
<dbReference type="PANTHER" id="PTHR22889">
    <property type="entry name" value="WD REPEAT-CONTAINING PROTEIN 89"/>
    <property type="match status" value="1"/>
</dbReference>
<dbReference type="RefSeq" id="XP_021879562.1">
    <property type="nucleotide sequence ID" value="XM_022024897.1"/>
</dbReference>
<evidence type="ECO:0000256" key="2">
    <source>
        <dbReference type="ARBA" id="ARBA00022737"/>
    </source>
</evidence>
<dbReference type="InterPro" id="IPR015943">
    <property type="entry name" value="WD40/YVTN_repeat-like_dom_sf"/>
</dbReference>
<dbReference type="OrthoDB" id="25131at2759"/>
<dbReference type="AlphaFoldDB" id="A0A1Y2GHN7"/>
<reference evidence="4 5" key="1">
    <citation type="submission" date="2016-07" db="EMBL/GenBank/DDBJ databases">
        <title>Pervasive Adenine N6-methylation of Active Genes in Fungi.</title>
        <authorList>
            <consortium name="DOE Joint Genome Institute"/>
            <person name="Mondo S.J."/>
            <person name="Dannebaum R.O."/>
            <person name="Kuo R.C."/>
            <person name="Labutti K."/>
            <person name="Haridas S."/>
            <person name="Kuo A."/>
            <person name="Salamov A."/>
            <person name="Ahrendt S.R."/>
            <person name="Lipzen A."/>
            <person name="Sullivan W."/>
            <person name="Andreopoulos W.B."/>
            <person name="Clum A."/>
            <person name="Lindquist E."/>
            <person name="Daum C."/>
            <person name="Ramamoorthy G.K."/>
            <person name="Gryganskyi A."/>
            <person name="Culley D."/>
            <person name="Magnuson J.K."/>
            <person name="James T.Y."/>
            <person name="O'Malley M.A."/>
            <person name="Stajich J.E."/>
            <person name="Spatafora J.W."/>
            <person name="Visel A."/>
            <person name="Grigoriev I.V."/>
        </authorList>
    </citation>
    <scope>NUCLEOTIDE SEQUENCE [LARGE SCALE GENOMIC DNA]</scope>
    <source>
        <strain evidence="4 5">NRRL 3116</strain>
    </source>
</reference>
<dbReference type="InterPro" id="IPR001680">
    <property type="entry name" value="WD40_rpt"/>
</dbReference>
<evidence type="ECO:0000256" key="1">
    <source>
        <dbReference type="ARBA" id="ARBA00022574"/>
    </source>
</evidence>
<name>A0A1Y2GHN7_9FUNG</name>
<protein>
    <submittedName>
        <fullName evidence="4">Uncharacterized protein</fullName>
    </submittedName>
</protein>
<dbReference type="InterPro" id="IPR039328">
    <property type="entry name" value="WDR89"/>
</dbReference>
<dbReference type="Proteomes" id="UP000193648">
    <property type="component" value="Unassembled WGS sequence"/>
</dbReference>
<dbReference type="InterPro" id="IPR036322">
    <property type="entry name" value="WD40_repeat_dom_sf"/>
</dbReference>
<dbReference type="SMART" id="SM00320">
    <property type="entry name" value="WD40"/>
    <property type="match status" value="1"/>
</dbReference>
<comment type="caution">
    <text evidence="4">The sequence shown here is derived from an EMBL/GenBank/DDBJ whole genome shotgun (WGS) entry which is preliminary data.</text>
</comment>
<dbReference type="InParanoid" id="A0A1Y2GHN7"/>